<name>A0A1I7V0N6_9PELO</name>
<dbReference type="Proteomes" id="UP000095282">
    <property type="component" value="Unplaced"/>
</dbReference>
<dbReference type="AlphaFoldDB" id="A0A1I7V0N6"/>
<evidence type="ECO:0000259" key="1">
    <source>
        <dbReference type="Pfam" id="PF07735"/>
    </source>
</evidence>
<reference evidence="3" key="1">
    <citation type="submission" date="2016-11" db="UniProtKB">
        <authorList>
            <consortium name="WormBaseParasite"/>
        </authorList>
    </citation>
    <scope>IDENTIFICATION</scope>
</reference>
<dbReference type="WBParaSite" id="Csp11.Scaffold630.g21226.t1">
    <property type="protein sequence ID" value="Csp11.Scaffold630.g21226.t1"/>
    <property type="gene ID" value="Csp11.Scaffold630.g21226"/>
</dbReference>
<dbReference type="PANTHER" id="PTHR21503:SF48">
    <property type="entry name" value="F-BOX ASSOCIATED DOMAIN-CONTAINING PROTEIN-RELATED"/>
    <property type="match status" value="1"/>
</dbReference>
<feature type="domain" description="Sdz-33 F-box" evidence="1">
    <location>
        <begin position="211"/>
        <end position="254"/>
    </location>
</feature>
<proteinExistence type="predicted"/>
<keyword evidence="2" id="KW-1185">Reference proteome</keyword>
<dbReference type="PANTHER" id="PTHR21503">
    <property type="entry name" value="F-BOX-CONTAINING HYPOTHETICAL PROTEIN C.ELEGANS"/>
    <property type="match status" value="1"/>
</dbReference>
<protein>
    <submittedName>
        <fullName evidence="3">FBA_2 domain-containing protein</fullName>
    </submittedName>
</protein>
<organism evidence="2 3">
    <name type="scientific">Caenorhabditis tropicalis</name>
    <dbReference type="NCBI Taxonomy" id="1561998"/>
    <lineage>
        <taxon>Eukaryota</taxon>
        <taxon>Metazoa</taxon>
        <taxon>Ecdysozoa</taxon>
        <taxon>Nematoda</taxon>
        <taxon>Chromadorea</taxon>
        <taxon>Rhabditida</taxon>
        <taxon>Rhabditina</taxon>
        <taxon>Rhabditomorpha</taxon>
        <taxon>Rhabditoidea</taxon>
        <taxon>Rhabditidae</taxon>
        <taxon>Peloderinae</taxon>
        <taxon>Caenorhabditis</taxon>
    </lineage>
</organism>
<evidence type="ECO:0000313" key="2">
    <source>
        <dbReference type="Proteomes" id="UP000095282"/>
    </source>
</evidence>
<dbReference type="Pfam" id="PF07735">
    <property type="entry name" value="FBA_2"/>
    <property type="match status" value="1"/>
</dbReference>
<dbReference type="InterPro" id="IPR012885">
    <property type="entry name" value="F-box_Sdz-33"/>
</dbReference>
<accession>A0A1I7V0N6</accession>
<evidence type="ECO:0000313" key="3">
    <source>
        <dbReference type="WBParaSite" id="Csp11.Scaffold630.g21226.t1"/>
    </source>
</evidence>
<sequence>MDRFALFQLPAVAISEVMKKFDLFEITFRIPRDVLTVDILFGSLIGVRLFDKRRNELVHYYIDSYEKSKHEKVKIGNSIVPICIDNDDEDDEDFEDDGEEYSKYSLNLYFKDQIEGLKTVTDYFCSYFEQEIYLFRIEGESFIENGIMTVMDWILERQKTINGFRIEYVNVNETLANYILDKLNILSFVIMNMKMPEDFRTDFKVEGEIDLKINAASWFTFQNLLNINCKDLTIENSQLTNADINSFLKHWMSNDLKFEHLRIYSEDDFIFDVIFSGIPTFRNPQRTFKNLGKVYRTVYNGIEVKRNDGLKTATIEIDPTNQRAPFYMTVWDTL</sequence>